<dbReference type="Proteomes" id="UP000091820">
    <property type="component" value="Unassembled WGS sequence"/>
</dbReference>
<reference evidence="3" key="1">
    <citation type="submission" date="2014-03" db="EMBL/GenBank/DDBJ databases">
        <authorList>
            <person name="Aksoy S."/>
            <person name="Warren W."/>
            <person name="Wilson R.K."/>
        </authorList>
    </citation>
    <scope>NUCLEOTIDE SEQUENCE [LARGE SCALE GENOMIC DNA]</scope>
    <source>
        <strain evidence="3">IAEA</strain>
    </source>
</reference>
<protein>
    <submittedName>
        <fullName evidence="2">Uncharacterized protein</fullName>
    </submittedName>
</protein>
<keyword evidence="1" id="KW-0812">Transmembrane</keyword>
<sequence length="151" mass="16888">MANRSSTKKSSYMSNWDVQRDIPGGISFAQDKSNLDRGNGFDLTSSSESALERRNMFRFSTEAYSREERTALNYNMSDCKGGVNSQISPAINFVKSNSTDKYLLKMCCACMLTGFALSLLIMTAVAIAFYLCPLVANIHEWWGDTDSKEEN</sequence>
<keyword evidence="1" id="KW-0472">Membrane</keyword>
<organism evidence="2 3">
    <name type="scientific">Glossina brevipalpis</name>
    <dbReference type="NCBI Taxonomy" id="37001"/>
    <lineage>
        <taxon>Eukaryota</taxon>
        <taxon>Metazoa</taxon>
        <taxon>Ecdysozoa</taxon>
        <taxon>Arthropoda</taxon>
        <taxon>Hexapoda</taxon>
        <taxon>Insecta</taxon>
        <taxon>Pterygota</taxon>
        <taxon>Neoptera</taxon>
        <taxon>Endopterygota</taxon>
        <taxon>Diptera</taxon>
        <taxon>Brachycera</taxon>
        <taxon>Muscomorpha</taxon>
        <taxon>Hippoboscoidea</taxon>
        <taxon>Glossinidae</taxon>
        <taxon>Glossina</taxon>
    </lineage>
</organism>
<keyword evidence="3" id="KW-1185">Reference proteome</keyword>
<dbReference type="EnsemblMetazoa" id="GBRI020414-RA">
    <property type="protein sequence ID" value="GBRI020414-PA"/>
    <property type="gene ID" value="GBRI020414"/>
</dbReference>
<accession>A0A1A9WHY1</accession>
<proteinExistence type="predicted"/>
<reference evidence="2" key="2">
    <citation type="submission" date="2020-05" db="UniProtKB">
        <authorList>
            <consortium name="EnsemblMetazoa"/>
        </authorList>
    </citation>
    <scope>IDENTIFICATION</scope>
    <source>
        <strain evidence="2">IAEA</strain>
    </source>
</reference>
<dbReference type="AlphaFoldDB" id="A0A1A9WHY1"/>
<feature type="transmembrane region" description="Helical" evidence="1">
    <location>
        <begin position="102"/>
        <end position="131"/>
    </location>
</feature>
<evidence type="ECO:0000313" key="2">
    <source>
        <dbReference type="EnsemblMetazoa" id="GBRI020414-PA"/>
    </source>
</evidence>
<evidence type="ECO:0000313" key="3">
    <source>
        <dbReference type="Proteomes" id="UP000091820"/>
    </source>
</evidence>
<keyword evidence="1" id="KW-1133">Transmembrane helix</keyword>
<name>A0A1A9WHY1_9MUSC</name>
<evidence type="ECO:0000256" key="1">
    <source>
        <dbReference type="SAM" id="Phobius"/>
    </source>
</evidence>
<dbReference type="VEuPathDB" id="VectorBase:GBRI020414"/>